<organism evidence="7 8">
    <name type="scientific">Salmo salar</name>
    <name type="common">Atlantic salmon</name>
    <dbReference type="NCBI Taxonomy" id="8030"/>
    <lineage>
        <taxon>Eukaryota</taxon>
        <taxon>Metazoa</taxon>
        <taxon>Chordata</taxon>
        <taxon>Craniata</taxon>
        <taxon>Vertebrata</taxon>
        <taxon>Euteleostomi</taxon>
        <taxon>Actinopterygii</taxon>
        <taxon>Neopterygii</taxon>
        <taxon>Teleostei</taxon>
        <taxon>Protacanthopterygii</taxon>
        <taxon>Salmoniformes</taxon>
        <taxon>Salmonidae</taxon>
        <taxon>Salmoninae</taxon>
        <taxon>Salmo</taxon>
    </lineage>
</organism>
<dbReference type="SUPFAM" id="SSF52058">
    <property type="entry name" value="L domain-like"/>
    <property type="match status" value="1"/>
</dbReference>
<name>A0A1S3T1L0_SALSA</name>
<dbReference type="Pfam" id="PF00560">
    <property type="entry name" value="LRR_1"/>
    <property type="match status" value="1"/>
</dbReference>
<gene>
    <name evidence="8" type="primary">LOC106613086</name>
</gene>
<reference evidence="8" key="1">
    <citation type="submission" date="2025-08" db="UniProtKB">
        <authorList>
            <consortium name="RefSeq"/>
        </authorList>
    </citation>
    <scope>IDENTIFICATION</scope>
</reference>
<feature type="chain" id="PRO_5010211974" evidence="5">
    <location>
        <begin position="29"/>
        <end position="404"/>
    </location>
</feature>
<dbReference type="SMART" id="SM00369">
    <property type="entry name" value="LRR_TYP"/>
    <property type="match status" value="4"/>
</dbReference>
<accession>A0A1S3T1L0</accession>
<evidence type="ECO:0000313" key="8">
    <source>
        <dbReference type="RefSeq" id="XP_014070471.1"/>
    </source>
</evidence>
<dbReference type="InterPro" id="IPR000372">
    <property type="entry name" value="LRRNT"/>
</dbReference>
<evidence type="ECO:0000256" key="5">
    <source>
        <dbReference type="SAM" id="SignalP"/>
    </source>
</evidence>
<dbReference type="AlphaFoldDB" id="A0A1S3T1L0"/>
<evidence type="ECO:0000313" key="7">
    <source>
        <dbReference type="Proteomes" id="UP001652741"/>
    </source>
</evidence>
<dbReference type="PaxDb" id="8030-ENSSSAP00000091854"/>
<keyword evidence="7" id="KW-1185">Reference proteome</keyword>
<proteinExistence type="predicted"/>
<evidence type="ECO:0000256" key="4">
    <source>
        <dbReference type="SAM" id="MobiDB-lite"/>
    </source>
</evidence>
<keyword evidence="3" id="KW-0677">Repeat</keyword>
<keyword evidence="2 5" id="KW-0732">Signal</keyword>
<feature type="signal peptide" evidence="5">
    <location>
        <begin position="1"/>
        <end position="28"/>
    </location>
</feature>
<dbReference type="PANTHER" id="PTHR47114">
    <property type="match status" value="1"/>
</dbReference>
<protein>
    <submittedName>
        <fullName evidence="8">Oligodendrocyte-myelin glycoprotein isoform X2</fullName>
    </submittedName>
</protein>
<dbReference type="InterPro" id="IPR051071">
    <property type="entry name" value="LRR-bact_E3_ubiq_ligases"/>
</dbReference>
<dbReference type="FunFam" id="3.80.10.10:FF:000445">
    <property type="entry name" value="Oligodendrocyte myelin glycoprotein b"/>
    <property type="match status" value="1"/>
</dbReference>
<dbReference type="RefSeq" id="XP_014070471.1">
    <property type="nucleotide sequence ID" value="XM_014214996.2"/>
</dbReference>
<dbReference type="GeneID" id="106613086"/>
<dbReference type="STRING" id="8030.ENSSSAP00000091854"/>
<dbReference type="Proteomes" id="UP001652741">
    <property type="component" value="Chromosome ssa09"/>
</dbReference>
<sequence>MERIRAFIMLYRTPLACLLLLLLSGVLGGLVLSICPAVCSCSRGHRVVDCSSRHLSQLPPGLQHNIRFLNLSQNSLRGLEGQLSHYAHLRTLDLSYNLLGRFPSGLPRALWDIRAAGNQLRALDKNDTAYHWNLRVLDLSANELERVVFINNTLPSLHALNLSHNRFWTVPTNMPHNLEMVDLSHNYLVQILLGSLDRLPRLKRFYLHANRFSWVPEGVFDRLEGLELLTLGDNPWACEEEENITRLLLWAEHSHAAVLGCPCYTRPTCGQAHLATPGGEWHFASYTEPPLGADARELGRGGLPPARAAVATSGYLAKSALLEPGMHGDRGVANGSGDQTPFVFTSTRSHGLTTRTSTTGRPHSATKKPNTGSTRSRGHGLHTQIVCSAVALNLLVTVTAFKAS</sequence>
<dbReference type="InterPro" id="IPR003591">
    <property type="entry name" value="Leu-rich_rpt_typical-subtyp"/>
</dbReference>
<dbReference type="PANTHER" id="PTHR47114:SF4">
    <property type="entry name" value="OLIGODENDROCYTE MYELIN GLYCOPROTEIN B"/>
    <property type="match status" value="1"/>
</dbReference>
<feature type="compositionally biased region" description="Polar residues" evidence="4">
    <location>
        <begin position="336"/>
        <end position="375"/>
    </location>
</feature>
<dbReference type="InterPro" id="IPR001611">
    <property type="entry name" value="Leu-rich_rpt"/>
</dbReference>
<evidence type="ECO:0000259" key="6">
    <source>
        <dbReference type="SMART" id="SM00013"/>
    </source>
</evidence>
<dbReference type="KEGG" id="sasa:106613086"/>
<evidence type="ECO:0000256" key="3">
    <source>
        <dbReference type="ARBA" id="ARBA00022737"/>
    </source>
</evidence>
<feature type="domain" description="LRRNT" evidence="6">
    <location>
        <begin position="34"/>
        <end position="68"/>
    </location>
</feature>
<dbReference type="GO" id="GO:0031102">
    <property type="term" value="P:neuron projection regeneration"/>
    <property type="evidence" value="ECO:0007669"/>
    <property type="project" value="TreeGrafter"/>
</dbReference>
<dbReference type="InterPro" id="IPR032675">
    <property type="entry name" value="LRR_dom_sf"/>
</dbReference>
<dbReference type="Gene3D" id="3.80.10.10">
    <property type="entry name" value="Ribonuclease Inhibitor"/>
    <property type="match status" value="2"/>
</dbReference>
<evidence type="ECO:0000256" key="2">
    <source>
        <dbReference type="ARBA" id="ARBA00022729"/>
    </source>
</evidence>
<dbReference type="Pfam" id="PF01462">
    <property type="entry name" value="LRRNT"/>
    <property type="match status" value="1"/>
</dbReference>
<evidence type="ECO:0000256" key="1">
    <source>
        <dbReference type="ARBA" id="ARBA00022614"/>
    </source>
</evidence>
<feature type="region of interest" description="Disordered" evidence="4">
    <location>
        <begin position="327"/>
        <end position="379"/>
    </location>
</feature>
<keyword evidence="1" id="KW-0433">Leucine-rich repeat</keyword>
<dbReference type="SMART" id="SM00013">
    <property type="entry name" value="LRRNT"/>
    <property type="match status" value="1"/>
</dbReference>
<dbReference type="Pfam" id="PF13855">
    <property type="entry name" value="LRR_8"/>
    <property type="match status" value="1"/>
</dbReference>